<keyword evidence="4" id="KW-0010">Activator</keyword>
<dbReference type="PRINTS" id="PR00032">
    <property type="entry name" value="HTHARAC"/>
</dbReference>
<accession>A0A2R5EUS4</accession>
<dbReference type="GO" id="GO:0043565">
    <property type="term" value="F:sequence-specific DNA binding"/>
    <property type="evidence" value="ECO:0007669"/>
    <property type="project" value="InterPro"/>
</dbReference>
<dbReference type="InterPro" id="IPR037923">
    <property type="entry name" value="HTH-like"/>
</dbReference>
<dbReference type="InterPro" id="IPR018060">
    <property type="entry name" value="HTH_AraC"/>
</dbReference>
<dbReference type="Gene3D" id="1.10.10.60">
    <property type="entry name" value="Homeodomain-like"/>
    <property type="match status" value="2"/>
</dbReference>
<dbReference type="SUPFAM" id="SSF46689">
    <property type="entry name" value="Homeodomain-like"/>
    <property type="match status" value="2"/>
</dbReference>
<evidence type="ECO:0000313" key="8">
    <source>
        <dbReference type="Proteomes" id="UP000245202"/>
    </source>
</evidence>
<evidence type="ECO:0000256" key="5">
    <source>
        <dbReference type="ARBA" id="ARBA00023163"/>
    </source>
</evidence>
<evidence type="ECO:0000256" key="3">
    <source>
        <dbReference type="ARBA" id="ARBA00023125"/>
    </source>
</evidence>
<reference evidence="7 8" key="1">
    <citation type="submission" date="2017-08" db="EMBL/GenBank/DDBJ databases">
        <title>Substantial Increase in Enzyme Production by Combined Drug-Resistance Mutations in Paenibacillus agaridevorans.</title>
        <authorList>
            <person name="Tanaka Y."/>
            <person name="Funane K."/>
            <person name="Hosaka T."/>
            <person name="Shiwa Y."/>
            <person name="Fujita N."/>
            <person name="Miyazaki T."/>
            <person name="Yoshikawa H."/>
            <person name="Murakami K."/>
            <person name="Kasahara K."/>
            <person name="Inaoka T."/>
            <person name="Hiraga Y."/>
            <person name="Ochi K."/>
        </authorList>
    </citation>
    <scope>NUCLEOTIDE SEQUENCE [LARGE SCALE GENOMIC DNA]</scope>
    <source>
        <strain evidence="7 8">T-3040</strain>
    </source>
</reference>
<dbReference type="Pfam" id="PF12833">
    <property type="entry name" value="HTH_18"/>
    <property type="match status" value="1"/>
</dbReference>
<dbReference type="RefSeq" id="WP_108994944.1">
    <property type="nucleotide sequence ID" value="NZ_BDQX01000325.1"/>
</dbReference>
<dbReference type="PROSITE" id="PS00041">
    <property type="entry name" value="HTH_ARAC_FAMILY_1"/>
    <property type="match status" value="1"/>
</dbReference>
<protein>
    <submittedName>
        <fullName evidence="7">AraC family transcriptional regulator</fullName>
    </submittedName>
</protein>
<dbReference type="InterPro" id="IPR018062">
    <property type="entry name" value="HTH_AraC-typ_CS"/>
</dbReference>
<keyword evidence="3" id="KW-0238">DNA-binding</keyword>
<dbReference type="PANTHER" id="PTHR46796:SF13">
    <property type="entry name" value="HTH-TYPE TRANSCRIPTIONAL ACTIVATOR RHAS"/>
    <property type="match status" value="1"/>
</dbReference>
<dbReference type="InterPro" id="IPR003313">
    <property type="entry name" value="AraC-bd"/>
</dbReference>
<proteinExistence type="predicted"/>
<dbReference type="Proteomes" id="UP000245202">
    <property type="component" value="Unassembled WGS sequence"/>
</dbReference>
<dbReference type="GO" id="GO:0003700">
    <property type="term" value="F:DNA-binding transcription factor activity"/>
    <property type="evidence" value="ECO:0007669"/>
    <property type="project" value="InterPro"/>
</dbReference>
<dbReference type="SMART" id="SM00342">
    <property type="entry name" value="HTH_ARAC"/>
    <property type="match status" value="1"/>
</dbReference>
<dbReference type="Pfam" id="PF02311">
    <property type="entry name" value="AraC_binding"/>
    <property type="match status" value="1"/>
</dbReference>
<keyword evidence="1" id="KW-0963">Cytoplasm</keyword>
<keyword evidence="5" id="KW-0804">Transcription</keyword>
<organism evidence="7 8">
    <name type="scientific">Paenibacillus agaridevorans</name>
    <dbReference type="NCBI Taxonomy" id="171404"/>
    <lineage>
        <taxon>Bacteria</taxon>
        <taxon>Bacillati</taxon>
        <taxon>Bacillota</taxon>
        <taxon>Bacilli</taxon>
        <taxon>Bacillales</taxon>
        <taxon>Paenibacillaceae</taxon>
        <taxon>Paenibacillus</taxon>
    </lineage>
</organism>
<dbReference type="InterPro" id="IPR050204">
    <property type="entry name" value="AraC_XylS_family_regulators"/>
</dbReference>
<comment type="caution">
    <text evidence="7">The sequence shown here is derived from an EMBL/GenBank/DDBJ whole genome shotgun (WGS) entry which is preliminary data.</text>
</comment>
<evidence type="ECO:0000256" key="2">
    <source>
        <dbReference type="ARBA" id="ARBA00023015"/>
    </source>
</evidence>
<evidence type="ECO:0000313" key="7">
    <source>
        <dbReference type="EMBL" id="GBG10446.1"/>
    </source>
</evidence>
<keyword evidence="2" id="KW-0805">Transcription regulation</keyword>
<gene>
    <name evidence="7" type="ORF">PAT3040_05179</name>
</gene>
<dbReference type="InterPro" id="IPR009057">
    <property type="entry name" value="Homeodomain-like_sf"/>
</dbReference>
<evidence type="ECO:0000259" key="6">
    <source>
        <dbReference type="PROSITE" id="PS01124"/>
    </source>
</evidence>
<name>A0A2R5EUS4_9BACL</name>
<dbReference type="InterPro" id="IPR020449">
    <property type="entry name" value="Tscrpt_reg_AraC-type_HTH"/>
</dbReference>
<evidence type="ECO:0000256" key="1">
    <source>
        <dbReference type="ARBA" id="ARBA00022490"/>
    </source>
</evidence>
<feature type="domain" description="HTH araC/xylS-type" evidence="6">
    <location>
        <begin position="172"/>
        <end position="270"/>
    </location>
</feature>
<keyword evidence="8" id="KW-1185">Reference proteome</keyword>
<evidence type="ECO:0000256" key="4">
    <source>
        <dbReference type="ARBA" id="ARBA00023159"/>
    </source>
</evidence>
<dbReference type="PROSITE" id="PS01124">
    <property type="entry name" value="HTH_ARAC_FAMILY_2"/>
    <property type="match status" value="1"/>
</dbReference>
<dbReference type="PANTHER" id="PTHR46796">
    <property type="entry name" value="HTH-TYPE TRANSCRIPTIONAL ACTIVATOR RHAS-RELATED"/>
    <property type="match status" value="1"/>
</dbReference>
<dbReference type="SUPFAM" id="SSF51215">
    <property type="entry name" value="Regulatory protein AraC"/>
    <property type="match status" value="1"/>
</dbReference>
<dbReference type="AlphaFoldDB" id="A0A2R5EUS4"/>
<sequence length="275" mass="31247">MEELLRQLHLHVHLVMDKRTYPGWRDIRQNRLAHTFYWIREGRGVFRGESEFAVRAGMLLYMHPGMELSMETDERHPLQITMVLISAMQGGGDAGSWRKVEEALPLPFLLEAHGEAAHEFDKLFGEIEAGWVPGQADGELITKGALFRLISAIRRRMREAQTGSAQSADAFERAKQAIDRGYAGQVKLSELARSCGISDSHLRNLFQRHLGRSPKDYLSVLRAEHAKKQLLYADSTMKEIAESCGYADEFHFSKSFKKYTGLPPKAWRDQMKGGT</sequence>
<dbReference type="EMBL" id="BDQX01000325">
    <property type="protein sequence ID" value="GBG10446.1"/>
    <property type="molecule type" value="Genomic_DNA"/>
</dbReference>